<dbReference type="InterPro" id="IPR036641">
    <property type="entry name" value="HPT_dom_sf"/>
</dbReference>
<evidence type="ECO:0000313" key="1">
    <source>
        <dbReference type="EMBL" id="WIW94796.1"/>
    </source>
</evidence>
<accession>A0A9Y2F8C8</accession>
<proteinExistence type="predicted"/>
<dbReference type="KEGG" id="arue:QQX03_07365"/>
<dbReference type="GO" id="GO:0000160">
    <property type="term" value="P:phosphorelay signal transduction system"/>
    <property type="evidence" value="ECO:0007669"/>
    <property type="project" value="InterPro"/>
</dbReference>
<organism evidence="1 2">
    <name type="scientific">Altererythrobacter rubellus</name>
    <dbReference type="NCBI Taxonomy" id="2173831"/>
    <lineage>
        <taxon>Bacteria</taxon>
        <taxon>Pseudomonadati</taxon>
        <taxon>Pseudomonadota</taxon>
        <taxon>Alphaproteobacteria</taxon>
        <taxon>Sphingomonadales</taxon>
        <taxon>Erythrobacteraceae</taxon>
        <taxon>Altererythrobacter</taxon>
    </lineage>
</organism>
<protein>
    <submittedName>
        <fullName evidence="1">Hpt domain-containing protein</fullName>
    </submittedName>
</protein>
<name>A0A9Y2F8C8_9SPHN</name>
<dbReference type="SUPFAM" id="SSF47226">
    <property type="entry name" value="Histidine-containing phosphotransfer domain, HPT domain"/>
    <property type="match status" value="1"/>
</dbReference>
<evidence type="ECO:0000313" key="2">
    <source>
        <dbReference type="Proteomes" id="UP001231445"/>
    </source>
</evidence>
<sequence length="111" mass="11692">MAYESGSLDATLAAAAGQDIGLLAELRTALVESADKQLDLLKRSRCDGNWQVAAMRLKGLAASFHAETLFDAAEEALTCAPGDPVVTRRIEAAIAALRGHDPAPFGINRQS</sequence>
<dbReference type="AlphaFoldDB" id="A0A9Y2F8C8"/>
<dbReference type="Gene3D" id="1.20.120.160">
    <property type="entry name" value="HPT domain"/>
    <property type="match status" value="1"/>
</dbReference>
<dbReference type="RefSeq" id="WP_285975112.1">
    <property type="nucleotide sequence ID" value="NZ_CP127221.1"/>
</dbReference>
<keyword evidence="2" id="KW-1185">Reference proteome</keyword>
<dbReference type="EMBL" id="CP127221">
    <property type="protein sequence ID" value="WIW94796.1"/>
    <property type="molecule type" value="Genomic_DNA"/>
</dbReference>
<dbReference type="Proteomes" id="UP001231445">
    <property type="component" value="Chromosome"/>
</dbReference>
<gene>
    <name evidence="1" type="ORF">QQX03_07365</name>
</gene>
<reference evidence="1 2" key="1">
    <citation type="submission" date="2023-06" db="EMBL/GenBank/DDBJ databases">
        <title>Altererythrobacter rubellus NBRC 112769 genome.</title>
        <authorList>
            <person name="Zhang K."/>
        </authorList>
    </citation>
    <scope>NUCLEOTIDE SEQUENCE [LARGE SCALE GENOMIC DNA]</scope>
    <source>
        <strain evidence="1 2">NBRC 112769</strain>
    </source>
</reference>